<proteinExistence type="predicted"/>
<sequence>MSRNHKGKRALLKGPAKGADSGNPFDRIKRTSTNATFTQKKQRRSKFVNNNTAEASFLPSYNRKTQKLQLYNLNEPIQLTHKNEPIEDHYEDDLSDHSEDDFRFDGDVKDLPQALEEHKQRRAMERQVKESQRNLLAKLDTDFESMDMTPFMRPKRGTLEYIKEKPTVKETKAPDKFEQNLRHLMAAPQQSRHGGDLLKQLYAAKSIAEKCNIAKKFISGKYVSEDPPATCIVEIARPLGEMLESQPPSGDFCSPFETMMELVHYLCQRNTKGYKDYFSKFLGGIGMSFQKEAGLSPEAVIVLFFLLKVMRTDSALYKAGLIVLERLMDDCKVTETSAVQARLLLAAAYAVILESGLYIPSFYKLCMGICTNCAIFKRNVVEAVIEMVIVSLRILSAKQCRVYPICLHIILPNIASIDLQSAKLDNLKTLVEEFLDVKLRPTVLDIYLRQTVDLHIPKYSAVSIKDSRKEPTEKDEKELYKSMKRRFTQTALADAKRRSIDLQKKREKSKEGYRKVVREAMMEQEMLRKEFTKPT</sequence>
<dbReference type="AlphaFoldDB" id="A0AAD8LQY2"/>
<comment type="caution">
    <text evidence="2">The sequence shown here is derived from an EMBL/GenBank/DDBJ whole genome shotgun (WGS) entry which is preliminary data.</text>
</comment>
<dbReference type="EMBL" id="JAVEPI010000005">
    <property type="protein sequence ID" value="KAK1441925.1"/>
    <property type="molecule type" value="Genomic_DNA"/>
</dbReference>
<feature type="compositionally biased region" description="Basic and acidic residues" evidence="1">
    <location>
        <begin position="494"/>
        <end position="511"/>
    </location>
</feature>
<evidence type="ECO:0000256" key="1">
    <source>
        <dbReference type="SAM" id="MobiDB-lite"/>
    </source>
</evidence>
<accession>A0AAD8LQY2</accession>
<feature type="compositionally biased region" description="Basic residues" evidence="1">
    <location>
        <begin position="1"/>
        <end position="11"/>
    </location>
</feature>
<feature type="region of interest" description="Disordered" evidence="1">
    <location>
        <begin position="490"/>
        <end position="511"/>
    </location>
</feature>
<reference evidence="2" key="1">
    <citation type="submission" date="2023-08" db="EMBL/GenBank/DDBJ databases">
        <title>Draft sequence of the Babesia gibsoni genome.</title>
        <authorList>
            <person name="Yamagishi J.Y."/>
            <person name="Xuan X.X."/>
        </authorList>
    </citation>
    <scope>NUCLEOTIDE SEQUENCE</scope>
    <source>
        <strain evidence="2">Azabu</strain>
    </source>
</reference>
<keyword evidence="3" id="KW-1185">Reference proteome</keyword>
<feature type="region of interest" description="Disordered" evidence="1">
    <location>
        <begin position="1"/>
        <end position="45"/>
    </location>
</feature>
<dbReference type="Proteomes" id="UP001230268">
    <property type="component" value="Unassembled WGS sequence"/>
</dbReference>
<evidence type="ECO:0000313" key="2">
    <source>
        <dbReference type="EMBL" id="KAK1441925.1"/>
    </source>
</evidence>
<organism evidence="2 3">
    <name type="scientific">Babesia gibsoni</name>
    <dbReference type="NCBI Taxonomy" id="33632"/>
    <lineage>
        <taxon>Eukaryota</taxon>
        <taxon>Sar</taxon>
        <taxon>Alveolata</taxon>
        <taxon>Apicomplexa</taxon>
        <taxon>Aconoidasida</taxon>
        <taxon>Piroplasmida</taxon>
        <taxon>Babesiidae</taxon>
        <taxon>Babesia</taxon>
    </lineage>
</organism>
<protein>
    <submittedName>
        <fullName evidence="2">Uncharacterized protein</fullName>
    </submittedName>
</protein>
<gene>
    <name evidence="2" type="ORF">BgAZ_502570</name>
</gene>
<evidence type="ECO:0000313" key="3">
    <source>
        <dbReference type="Proteomes" id="UP001230268"/>
    </source>
</evidence>
<name>A0AAD8LQY2_BABGI</name>